<dbReference type="AlphaFoldDB" id="A0A1E4RFH0"/>
<evidence type="ECO:0000259" key="12">
    <source>
        <dbReference type="Pfam" id="PF01794"/>
    </source>
</evidence>
<dbReference type="GO" id="GO:0005886">
    <property type="term" value="C:plasma membrane"/>
    <property type="evidence" value="ECO:0007669"/>
    <property type="project" value="TreeGrafter"/>
</dbReference>
<evidence type="ECO:0000256" key="2">
    <source>
        <dbReference type="ARBA" id="ARBA00022630"/>
    </source>
</evidence>
<evidence type="ECO:0000256" key="10">
    <source>
        <dbReference type="SAM" id="MobiDB-lite"/>
    </source>
</evidence>
<evidence type="ECO:0000313" key="14">
    <source>
        <dbReference type="Proteomes" id="UP000095085"/>
    </source>
</evidence>
<keyword evidence="4" id="KW-0274">FAD</keyword>
<dbReference type="GO" id="GO:0033215">
    <property type="term" value="P:reductive iron assimilation"/>
    <property type="evidence" value="ECO:0007669"/>
    <property type="project" value="TreeGrafter"/>
</dbReference>
<dbReference type="Pfam" id="PF01794">
    <property type="entry name" value="Ferric_reduct"/>
    <property type="match status" value="1"/>
</dbReference>
<keyword evidence="5" id="KW-0249">Electron transport</keyword>
<dbReference type="InterPro" id="IPR050369">
    <property type="entry name" value="RBOH/FRE"/>
</dbReference>
<comment type="subcellular location">
    <subcellularLocation>
        <location evidence="1">Membrane</location>
        <topology evidence="1">Multi-pass membrane protein</topology>
    </subcellularLocation>
</comment>
<keyword evidence="8" id="KW-0406">Ion transport</keyword>
<reference evidence="14" key="1">
    <citation type="submission" date="2016-05" db="EMBL/GenBank/DDBJ databases">
        <title>Comparative genomics of biotechnologically important yeasts.</title>
        <authorList>
            <consortium name="DOE Joint Genome Institute"/>
            <person name="Riley R."/>
            <person name="Haridas S."/>
            <person name="Wolfe K.H."/>
            <person name="Lopes M.R."/>
            <person name="Hittinger C.T."/>
            <person name="Goker M."/>
            <person name="Salamov A."/>
            <person name="Wisecaver J."/>
            <person name="Long T.M."/>
            <person name="Aerts A.L."/>
            <person name="Barry K."/>
            <person name="Choi C."/>
            <person name="Clum A."/>
            <person name="Coughlan A.Y."/>
            <person name="Deshpande S."/>
            <person name="Douglass A.P."/>
            <person name="Hanson S.J."/>
            <person name="Klenk H.-P."/>
            <person name="Labutti K."/>
            <person name="Lapidus A."/>
            <person name="Lindquist E."/>
            <person name="Lipzen A."/>
            <person name="Meier-Kolthoff J.P."/>
            <person name="Ohm R.A."/>
            <person name="Otillar R.P."/>
            <person name="Pangilinan J."/>
            <person name="Peng Y."/>
            <person name="Rokas A."/>
            <person name="Rosa C.A."/>
            <person name="Scheuner C."/>
            <person name="Sibirny A.A."/>
            <person name="Slot J.C."/>
            <person name="Stielow J.B."/>
            <person name="Sun H."/>
            <person name="Kurtzman C.P."/>
            <person name="Blackwell M."/>
            <person name="Grigoriev I.V."/>
            <person name="Jeffries T.W."/>
        </authorList>
    </citation>
    <scope>NUCLEOTIDE SEQUENCE [LARGE SCALE GENOMIC DNA]</scope>
    <source>
        <strain evidence="14">NRRL Y-1933</strain>
    </source>
</reference>
<dbReference type="SFLD" id="SFLDG01168">
    <property type="entry name" value="Ferric_reductase_subgroup_(FRE"/>
    <property type="match status" value="1"/>
</dbReference>
<dbReference type="GO" id="GO:0000293">
    <property type="term" value="F:ferric-chelate reductase activity"/>
    <property type="evidence" value="ECO:0007669"/>
    <property type="project" value="TreeGrafter"/>
</dbReference>
<dbReference type="RefSeq" id="XP_020075033.1">
    <property type="nucleotide sequence ID" value="XM_020219804.1"/>
</dbReference>
<dbReference type="PANTHER" id="PTHR11972:SF178">
    <property type="entry name" value="FERRIC REDUCTASE TRANSMEMBRANE COMPONENT 8-RELATED"/>
    <property type="match status" value="1"/>
</dbReference>
<sequence>MWFENGNINSTIITNLFHYPIGKSKEYSQLRQQTTDKYSAVINWILIVFLLIIPVKNLLLSKGYTVSGKIPLLKIVNLYLNKVIRGEEKDQEDESDTNREEDIRNLTLKKKFAISSKKWVYLLYYNSPSLNNIGFWSILLTILTLSESYHGDLIFIAKRLGRIANNCLPTILFLSLRPSPLPHTLYLGLLPIHKWLSRIIILQSILHTIAYCGFFQKNGTWAKAWKTENLYGWAALTGFLFIIITSILKMRNPHYKLFFLNHYCWTWIVVICLQFHVRPKKATFYTLINLSILFGQIFYRLKLSKTTLSKYDFKVTDVSPNLAYIEFPNYLISNKAINPGAHIRLTEYHPNYLVRLYKQIIPNYHPYTLVSLPQDTYQKLILRKSNFQVKNYHKYIVYGTFDPHLLFIKSKVSKNSQFSISKLAINAKKILIVVGGSAISFALPILRVMNYHGVRTKIVWVIKDFRDISILKYFDGFIHDDDFEIFVTGDFNLISNNGYGSTENNTETLDRMDPDLENQASELDPLINDQQASEIDDTLRHENENENVDISIDNGDEEQSDNESECITDLDCNVPQLILNQRNEAENDIIEEDQENQEDIYQEPQSPKTQASSLTNEAFLPSLSNIKSSNNLQIEQFKETVTKLRLTHRIYKGRPRLNYRYFNWCVNEDDIFTQCSGPKADSSGNTFCCRDLPRGNVHEDKLTPDASKAWVISAGPSGLVNNVKLWASENGLKFHEEAFYV</sequence>
<keyword evidence="3 11" id="KW-0812">Transmembrane</keyword>
<keyword evidence="14" id="KW-1185">Reference proteome</keyword>
<dbReference type="Proteomes" id="UP000095085">
    <property type="component" value="Unassembled WGS sequence"/>
</dbReference>
<feature type="domain" description="Ferric oxidoreductase" evidence="12">
    <location>
        <begin position="160"/>
        <end position="272"/>
    </location>
</feature>
<dbReference type="SFLD" id="SFLDS00052">
    <property type="entry name" value="Ferric_Reductase_Domain"/>
    <property type="match status" value="1"/>
</dbReference>
<feature type="transmembrane region" description="Helical" evidence="11">
    <location>
        <begin position="230"/>
        <end position="248"/>
    </location>
</feature>
<evidence type="ECO:0000256" key="6">
    <source>
        <dbReference type="ARBA" id="ARBA00022989"/>
    </source>
</evidence>
<organism evidence="13 14">
    <name type="scientific">Hyphopichia burtonii NRRL Y-1933</name>
    <dbReference type="NCBI Taxonomy" id="984485"/>
    <lineage>
        <taxon>Eukaryota</taxon>
        <taxon>Fungi</taxon>
        <taxon>Dikarya</taxon>
        <taxon>Ascomycota</taxon>
        <taxon>Saccharomycotina</taxon>
        <taxon>Pichiomycetes</taxon>
        <taxon>Debaryomycetaceae</taxon>
        <taxon>Hyphopichia</taxon>
    </lineage>
</organism>
<feature type="region of interest" description="Disordered" evidence="10">
    <location>
        <begin position="539"/>
        <end position="565"/>
    </location>
</feature>
<feature type="transmembrane region" description="Helical" evidence="11">
    <location>
        <begin position="283"/>
        <end position="301"/>
    </location>
</feature>
<keyword evidence="9 11" id="KW-0472">Membrane</keyword>
<evidence type="ECO:0000256" key="8">
    <source>
        <dbReference type="ARBA" id="ARBA00023065"/>
    </source>
</evidence>
<gene>
    <name evidence="13" type="ORF">HYPBUDRAFT_141996</name>
</gene>
<evidence type="ECO:0000256" key="7">
    <source>
        <dbReference type="ARBA" id="ARBA00023002"/>
    </source>
</evidence>
<dbReference type="OrthoDB" id="10006946at2759"/>
<dbReference type="GeneID" id="30994354"/>
<evidence type="ECO:0000256" key="3">
    <source>
        <dbReference type="ARBA" id="ARBA00022692"/>
    </source>
</evidence>
<dbReference type="EMBL" id="KV454543">
    <property type="protein sequence ID" value="ODV65966.1"/>
    <property type="molecule type" value="Genomic_DNA"/>
</dbReference>
<keyword evidence="2" id="KW-0285">Flavoprotein</keyword>
<dbReference type="STRING" id="984485.A0A1E4RFH0"/>
<dbReference type="SFLD" id="SFLDF00463">
    <property type="entry name" value="AIM14"/>
    <property type="match status" value="1"/>
</dbReference>
<feature type="transmembrane region" description="Helical" evidence="11">
    <location>
        <begin position="260"/>
        <end position="277"/>
    </location>
</feature>
<evidence type="ECO:0000256" key="11">
    <source>
        <dbReference type="SAM" id="Phobius"/>
    </source>
</evidence>
<dbReference type="PANTHER" id="PTHR11972">
    <property type="entry name" value="NADPH OXIDASE"/>
    <property type="match status" value="1"/>
</dbReference>
<feature type="transmembrane region" description="Helical" evidence="11">
    <location>
        <begin position="119"/>
        <end position="143"/>
    </location>
</feature>
<protein>
    <recommendedName>
        <fullName evidence="12">Ferric oxidoreductase domain-containing protein</fullName>
    </recommendedName>
</protein>
<feature type="transmembrane region" description="Helical" evidence="11">
    <location>
        <begin position="41"/>
        <end position="59"/>
    </location>
</feature>
<proteinExistence type="predicted"/>
<keyword evidence="8" id="KW-0813">Transport</keyword>
<evidence type="ECO:0000256" key="1">
    <source>
        <dbReference type="ARBA" id="ARBA00004141"/>
    </source>
</evidence>
<evidence type="ECO:0000256" key="4">
    <source>
        <dbReference type="ARBA" id="ARBA00022827"/>
    </source>
</evidence>
<keyword evidence="6 11" id="KW-1133">Transmembrane helix</keyword>
<evidence type="ECO:0000256" key="5">
    <source>
        <dbReference type="ARBA" id="ARBA00022982"/>
    </source>
</evidence>
<evidence type="ECO:0000313" key="13">
    <source>
        <dbReference type="EMBL" id="ODV65966.1"/>
    </source>
</evidence>
<accession>A0A1E4RFH0</accession>
<evidence type="ECO:0000256" key="9">
    <source>
        <dbReference type="ARBA" id="ARBA00023136"/>
    </source>
</evidence>
<feature type="compositionally biased region" description="Acidic residues" evidence="10">
    <location>
        <begin position="554"/>
        <end position="565"/>
    </location>
</feature>
<keyword evidence="7" id="KW-0560">Oxidoreductase</keyword>
<dbReference type="InterPro" id="IPR013130">
    <property type="entry name" value="Fe3_Rdtase_TM_dom"/>
</dbReference>
<name>A0A1E4RFH0_9ASCO</name>